<sequence>MIMRSNNLPHRIKFLSKLTWEQLNNSKIYLKVYTRLKSQLDKKKQKLTVSIDKELAKLKQHVDYVLKPVIMEESINKSGENSTTNSVKEKIKTSNGNYLRDQSKLMQDIINLDKHYSDPGICQISNEQTYATITSRSPSKVKDQLIGVLTINNEMSQKIISQEMLQQESNFKTLS</sequence>
<reference evidence="1 2" key="1">
    <citation type="submission" date="2023-03" db="EMBL/GenBank/DDBJ databases">
        <title>Genome insight into feeding habits of ladybird beetles.</title>
        <authorList>
            <person name="Li H.-S."/>
            <person name="Huang Y.-H."/>
            <person name="Pang H."/>
        </authorList>
    </citation>
    <scope>NUCLEOTIDE SEQUENCE [LARGE SCALE GENOMIC DNA]</scope>
    <source>
        <strain evidence="1">SYSU_2023b</strain>
        <tissue evidence="1">Whole body</tissue>
    </source>
</reference>
<keyword evidence="2" id="KW-1185">Reference proteome</keyword>
<organism evidence="1 2">
    <name type="scientific">Henosepilachna vigintioctopunctata</name>
    <dbReference type="NCBI Taxonomy" id="420089"/>
    <lineage>
        <taxon>Eukaryota</taxon>
        <taxon>Metazoa</taxon>
        <taxon>Ecdysozoa</taxon>
        <taxon>Arthropoda</taxon>
        <taxon>Hexapoda</taxon>
        <taxon>Insecta</taxon>
        <taxon>Pterygota</taxon>
        <taxon>Neoptera</taxon>
        <taxon>Endopterygota</taxon>
        <taxon>Coleoptera</taxon>
        <taxon>Polyphaga</taxon>
        <taxon>Cucujiformia</taxon>
        <taxon>Coccinelloidea</taxon>
        <taxon>Coccinellidae</taxon>
        <taxon>Epilachninae</taxon>
        <taxon>Epilachnini</taxon>
        <taxon>Henosepilachna</taxon>
    </lineage>
</organism>
<comment type="caution">
    <text evidence="1">The sequence shown here is derived from an EMBL/GenBank/DDBJ whole genome shotgun (WGS) entry which is preliminary data.</text>
</comment>
<dbReference type="AlphaFoldDB" id="A0AAW1V766"/>
<proteinExistence type="predicted"/>
<protein>
    <submittedName>
        <fullName evidence="1">Uncharacterized protein</fullName>
    </submittedName>
</protein>
<evidence type="ECO:0000313" key="2">
    <source>
        <dbReference type="Proteomes" id="UP001431783"/>
    </source>
</evidence>
<dbReference type="Proteomes" id="UP001431783">
    <property type="component" value="Unassembled WGS sequence"/>
</dbReference>
<accession>A0AAW1V766</accession>
<dbReference type="EMBL" id="JARQZJ010000129">
    <property type="protein sequence ID" value="KAK9891537.1"/>
    <property type="molecule type" value="Genomic_DNA"/>
</dbReference>
<gene>
    <name evidence="1" type="ORF">WA026_015501</name>
</gene>
<evidence type="ECO:0000313" key="1">
    <source>
        <dbReference type="EMBL" id="KAK9891537.1"/>
    </source>
</evidence>
<name>A0AAW1V766_9CUCU</name>